<dbReference type="STRING" id="335543.Sfum_2678"/>
<protein>
    <submittedName>
        <fullName evidence="3">UspA domain protein</fullName>
    </submittedName>
</protein>
<evidence type="ECO:0000256" key="1">
    <source>
        <dbReference type="ARBA" id="ARBA00008791"/>
    </source>
</evidence>
<dbReference type="EMBL" id="CP000478">
    <property type="protein sequence ID" value="ABK18356.1"/>
    <property type="molecule type" value="Genomic_DNA"/>
</dbReference>
<gene>
    <name evidence="3" type="ordered locus">Sfum_2678</name>
</gene>
<sequence length="318" mass="35791">MARKILLAVDGTEKGLESVSVLGRLLKDQPDLELVLFHCVQQLSSLLPSDLCVDLEDRCKISFKDQERIGNAVLSESVKRLVQAGFPEDRIVPKLKMNSMDPAQDIIAEADSRKIRTIALGRRGRSQVEALLLGSVSGKVAQYAQHKTVWIVDAPVNETGKVLIAMEDAPESRELTAYAAEFVAPSRRMRFTFLHLMPPVPPTFWDNGHILGSAERKDRQSRIEKWRSEWMDRVSKFMSDGKELLQRQGTPGTNLDTLVLPTKLGIARDLLNEIAEHQFQMVIMGKKSFHERKPFLMGSHASKVMQNVKCVVLCLVDY</sequence>
<dbReference type="eggNOG" id="COG0589">
    <property type="taxonomic scope" value="Bacteria"/>
</dbReference>
<proteinExistence type="inferred from homology"/>
<accession>A0LLQ4</accession>
<dbReference type="InterPro" id="IPR014729">
    <property type="entry name" value="Rossmann-like_a/b/a_fold"/>
</dbReference>
<keyword evidence="4" id="KW-1185">Reference proteome</keyword>
<dbReference type="PANTHER" id="PTHR31964">
    <property type="entry name" value="ADENINE NUCLEOTIDE ALPHA HYDROLASES-LIKE SUPERFAMILY PROTEIN"/>
    <property type="match status" value="1"/>
</dbReference>
<dbReference type="Gene3D" id="3.40.50.620">
    <property type="entry name" value="HUPs"/>
    <property type="match status" value="2"/>
</dbReference>
<dbReference type="PRINTS" id="PR01438">
    <property type="entry name" value="UNVRSLSTRESS"/>
</dbReference>
<dbReference type="AlphaFoldDB" id="A0LLQ4"/>
<dbReference type="HOGENOM" id="CLU_874152_0_0_7"/>
<dbReference type="PANTHER" id="PTHR31964:SF113">
    <property type="entry name" value="USPA DOMAIN-CONTAINING PROTEIN"/>
    <property type="match status" value="1"/>
</dbReference>
<dbReference type="InParanoid" id="A0LLQ4"/>
<dbReference type="Proteomes" id="UP000001784">
    <property type="component" value="Chromosome"/>
</dbReference>
<feature type="domain" description="UspA" evidence="2">
    <location>
        <begin position="1"/>
        <end position="151"/>
    </location>
</feature>
<dbReference type="KEGG" id="sfu:Sfum_2678"/>
<organism evidence="3 4">
    <name type="scientific">Syntrophobacter fumaroxidans (strain DSM 10017 / MPOB)</name>
    <dbReference type="NCBI Taxonomy" id="335543"/>
    <lineage>
        <taxon>Bacteria</taxon>
        <taxon>Pseudomonadati</taxon>
        <taxon>Thermodesulfobacteriota</taxon>
        <taxon>Syntrophobacteria</taxon>
        <taxon>Syntrophobacterales</taxon>
        <taxon>Syntrophobacteraceae</taxon>
        <taxon>Syntrophobacter</taxon>
    </lineage>
</organism>
<evidence type="ECO:0000313" key="3">
    <source>
        <dbReference type="EMBL" id="ABK18356.1"/>
    </source>
</evidence>
<dbReference type="InterPro" id="IPR006015">
    <property type="entry name" value="Universal_stress_UspA"/>
</dbReference>
<name>A0LLQ4_SYNFM</name>
<evidence type="ECO:0000313" key="4">
    <source>
        <dbReference type="Proteomes" id="UP000001784"/>
    </source>
</evidence>
<comment type="similarity">
    <text evidence="1">Belongs to the universal stress protein A family.</text>
</comment>
<dbReference type="CDD" id="cd00293">
    <property type="entry name" value="USP-like"/>
    <property type="match status" value="2"/>
</dbReference>
<dbReference type="RefSeq" id="WP_011699523.1">
    <property type="nucleotide sequence ID" value="NC_008554.1"/>
</dbReference>
<feature type="domain" description="UspA" evidence="2">
    <location>
        <begin position="160"/>
        <end position="314"/>
    </location>
</feature>
<evidence type="ECO:0000259" key="2">
    <source>
        <dbReference type="Pfam" id="PF00582"/>
    </source>
</evidence>
<reference evidence="3 4" key="1">
    <citation type="submission" date="2006-10" db="EMBL/GenBank/DDBJ databases">
        <title>Complete sequence of Syntrophobacter fumaroxidans MPOB.</title>
        <authorList>
            <consortium name="US DOE Joint Genome Institute"/>
            <person name="Copeland A."/>
            <person name="Lucas S."/>
            <person name="Lapidus A."/>
            <person name="Barry K."/>
            <person name="Detter J.C."/>
            <person name="Glavina del Rio T."/>
            <person name="Hammon N."/>
            <person name="Israni S."/>
            <person name="Pitluck S."/>
            <person name="Goltsman E.G."/>
            <person name="Martinez M."/>
            <person name="Schmutz J."/>
            <person name="Larimer F."/>
            <person name="Land M."/>
            <person name="Hauser L."/>
            <person name="Kyrpides N."/>
            <person name="Kim E."/>
            <person name="Boone D.R."/>
            <person name="Brockman F."/>
            <person name="Culley D."/>
            <person name="Ferry J."/>
            <person name="Gunsalus R."/>
            <person name="McInerney M.J."/>
            <person name="Morrison M."/>
            <person name="Plugge C."/>
            <person name="Rohlin L."/>
            <person name="Scholten J."/>
            <person name="Sieber J."/>
            <person name="Stams A.J.M."/>
            <person name="Worm P."/>
            <person name="Henstra A.M."/>
            <person name="Richardson P."/>
        </authorList>
    </citation>
    <scope>NUCLEOTIDE SEQUENCE [LARGE SCALE GENOMIC DNA]</scope>
    <source>
        <strain evidence="4">DSM 10017 / MPOB</strain>
    </source>
</reference>
<dbReference type="Pfam" id="PF00582">
    <property type="entry name" value="Usp"/>
    <property type="match status" value="2"/>
</dbReference>
<dbReference type="InterPro" id="IPR006016">
    <property type="entry name" value="UspA"/>
</dbReference>
<dbReference type="SUPFAM" id="SSF52402">
    <property type="entry name" value="Adenine nucleotide alpha hydrolases-like"/>
    <property type="match status" value="2"/>
</dbReference>